<keyword evidence="3" id="KW-1185">Reference proteome</keyword>
<dbReference type="Proteomes" id="UP000762676">
    <property type="component" value="Unassembled WGS sequence"/>
</dbReference>
<organism evidence="2 3">
    <name type="scientific">Elysia marginata</name>
    <dbReference type="NCBI Taxonomy" id="1093978"/>
    <lineage>
        <taxon>Eukaryota</taxon>
        <taxon>Metazoa</taxon>
        <taxon>Spiralia</taxon>
        <taxon>Lophotrochozoa</taxon>
        <taxon>Mollusca</taxon>
        <taxon>Gastropoda</taxon>
        <taxon>Heterobranchia</taxon>
        <taxon>Euthyneura</taxon>
        <taxon>Panpulmonata</taxon>
        <taxon>Sacoglossa</taxon>
        <taxon>Placobranchoidea</taxon>
        <taxon>Plakobranchidae</taxon>
        <taxon>Elysia</taxon>
    </lineage>
</organism>
<comment type="caution">
    <text evidence="2">The sequence shown here is derived from an EMBL/GenBank/DDBJ whole genome shotgun (WGS) entry which is preliminary data.</text>
</comment>
<dbReference type="Gene3D" id="3.90.215.10">
    <property type="entry name" value="Gamma Fibrinogen, chain A, domain 1"/>
    <property type="match status" value="1"/>
</dbReference>
<evidence type="ECO:0008006" key="4">
    <source>
        <dbReference type="Google" id="ProtNLM"/>
    </source>
</evidence>
<feature type="chain" id="PRO_5043831249" description="Fibrinogen C-terminal domain-containing protein" evidence="1">
    <location>
        <begin position="18"/>
        <end position="473"/>
    </location>
</feature>
<feature type="signal peptide" evidence="1">
    <location>
        <begin position="1"/>
        <end position="17"/>
    </location>
</feature>
<accession>A0AAV4ETL7</accession>
<gene>
    <name evidence="2" type="ORF">ElyMa_003616700</name>
</gene>
<evidence type="ECO:0000313" key="2">
    <source>
        <dbReference type="EMBL" id="GFR63843.1"/>
    </source>
</evidence>
<dbReference type="InterPro" id="IPR036056">
    <property type="entry name" value="Fibrinogen-like_C"/>
</dbReference>
<evidence type="ECO:0000256" key="1">
    <source>
        <dbReference type="SAM" id="SignalP"/>
    </source>
</evidence>
<reference evidence="2 3" key="1">
    <citation type="journal article" date="2021" name="Elife">
        <title>Chloroplast acquisition without the gene transfer in kleptoplastic sea slugs, Plakobranchus ocellatus.</title>
        <authorList>
            <person name="Maeda T."/>
            <person name="Takahashi S."/>
            <person name="Yoshida T."/>
            <person name="Shimamura S."/>
            <person name="Takaki Y."/>
            <person name="Nagai Y."/>
            <person name="Toyoda A."/>
            <person name="Suzuki Y."/>
            <person name="Arimoto A."/>
            <person name="Ishii H."/>
            <person name="Satoh N."/>
            <person name="Nishiyama T."/>
            <person name="Hasebe M."/>
            <person name="Maruyama T."/>
            <person name="Minagawa J."/>
            <person name="Obokata J."/>
            <person name="Shigenobu S."/>
        </authorList>
    </citation>
    <scope>NUCLEOTIDE SEQUENCE [LARGE SCALE GENOMIC DNA]</scope>
</reference>
<dbReference type="EMBL" id="BMAT01007416">
    <property type="protein sequence ID" value="GFR63843.1"/>
    <property type="molecule type" value="Genomic_DNA"/>
</dbReference>
<dbReference type="InterPro" id="IPR014716">
    <property type="entry name" value="Fibrinogen_a/b/g_C_1"/>
</dbReference>
<name>A0AAV4ETL7_9GAST</name>
<sequence>MARESFFIVLFFGVCNGLDFTLKRENPVSATARNLCGILTCEEEIKNNSVSSKSDGELAAPDVGFNSISEMSMFKIGPTVYGNAKSKHKALIASITSQSPGLSSVANGRKIDGLLDTIRGSLRVELVKEEDCKAEFICQVRGLDIQGRQAVSTTNLVQHTNQAENLVDAGTLTPRTSVQLLGAIQQLITQSTDSLNKNVVEKITSLENRIEDKLSMFENRVEDKLGISDNKIEEKVSQLQKDFDAKSDTFEHRIDSRLDVFENRVENKIDDNNNLNKLMQLDFKVSKKLDQFQVDANATILNSLDTMRQRLYSVQNEALKNVSDSFDKTLNNTSSLLTSIEEDFQLLKNYGPTKLIKSGNETEDIRDLLTSGEVLARCVENDNTDSYKDQLVPLTCHRGMANEVNKSYPHYIMMTDFTLQRQILCDTQTDGGGWTVIQVNNVLFVTDSEAHAKHVVIASFQLFFHCFGERPGF</sequence>
<keyword evidence="1" id="KW-0732">Signal</keyword>
<dbReference type="SUPFAM" id="SSF56496">
    <property type="entry name" value="Fibrinogen C-terminal domain-like"/>
    <property type="match status" value="1"/>
</dbReference>
<protein>
    <recommendedName>
        <fullName evidence="4">Fibrinogen C-terminal domain-containing protein</fullName>
    </recommendedName>
</protein>
<proteinExistence type="predicted"/>
<evidence type="ECO:0000313" key="3">
    <source>
        <dbReference type="Proteomes" id="UP000762676"/>
    </source>
</evidence>
<dbReference type="AlphaFoldDB" id="A0AAV4ETL7"/>